<name>A0A1I4CDM1_9PROT</name>
<dbReference type="GO" id="GO:0016787">
    <property type="term" value="F:hydrolase activity"/>
    <property type="evidence" value="ECO:0007669"/>
    <property type="project" value="UniProtKB-KW"/>
</dbReference>
<evidence type="ECO:0000256" key="4">
    <source>
        <dbReference type="ARBA" id="ARBA00022833"/>
    </source>
</evidence>
<organism evidence="6 7">
    <name type="scientific">Falsiroseomonas stagni DSM 19981</name>
    <dbReference type="NCBI Taxonomy" id="1123062"/>
    <lineage>
        <taxon>Bacteria</taxon>
        <taxon>Pseudomonadati</taxon>
        <taxon>Pseudomonadota</taxon>
        <taxon>Alphaproteobacteria</taxon>
        <taxon>Acetobacterales</taxon>
        <taxon>Roseomonadaceae</taxon>
        <taxon>Falsiroseomonas</taxon>
    </lineage>
</organism>
<dbReference type="InterPro" id="IPR036866">
    <property type="entry name" value="RibonucZ/Hydroxyglut_hydro"/>
</dbReference>
<keyword evidence="3" id="KW-0378">Hydrolase</keyword>
<keyword evidence="2" id="KW-0479">Metal-binding</keyword>
<dbReference type="Proteomes" id="UP000199473">
    <property type="component" value="Unassembled WGS sequence"/>
</dbReference>
<dbReference type="Pfam" id="PF00753">
    <property type="entry name" value="Lactamase_B"/>
    <property type="match status" value="1"/>
</dbReference>
<dbReference type="InterPro" id="IPR051013">
    <property type="entry name" value="MBL_superfamily_lactonases"/>
</dbReference>
<dbReference type="PROSITE" id="PS51318">
    <property type="entry name" value="TAT"/>
    <property type="match status" value="1"/>
</dbReference>
<gene>
    <name evidence="6" type="ORF">SAMN02745775_107109</name>
</gene>
<comment type="similarity">
    <text evidence="1">Belongs to the metallo-beta-lactamase superfamily.</text>
</comment>
<dbReference type="PANTHER" id="PTHR42978">
    <property type="entry name" value="QUORUM-QUENCHING LACTONASE YTNP-RELATED-RELATED"/>
    <property type="match status" value="1"/>
</dbReference>
<evidence type="ECO:0000256" key="1">
    <source>
        <dbReference type="ARBA" id="ARBA00007749"/>
    </source>
</evidence>
<dbReference type="RefSeq" id="WP_217648758.1">
    <property type="nucleotide sequence ID" value="NZ_FOSQ01000007.1"/>
</dbReference>
<dbReference type="AlphaFoldDB" id="A0A1I4CDM1"/>
<dbReference type="GO" id="GO:0046872">
    <property type="term" value="F:metal ion binding"/>
    <property type="evidence" value="ECO:0007669"/>
    <property type="project" value="UniProtKB-KW"/>
</dbReference>
<evidence type="ECO:0000256" key="2">
    <source>
        <dbReference type="ARBA" id="ARBA00022723"/>
    </source>
</evidence>
<dbReference type="STRING" id="1123062.SAMN02745775_107109"/>
<evidence type="ECO:0000313" key="7">
    <source>
        <dbReference type="Proteomes" id="UP000199473"/>
    </source>
</evidence>
<evidence type="ECO:0000259" key="5">
    <source>
        <dbReference type="SMART" id="SM00849"/>
    </source>
</evidence>
<keyword evidence="4" id="KW-0862">Zinc</keyword>
<sequence>MDGMNLPRRGLLLGSLAGVAALGGTIIPAGAAVPRATEQAPGFYRHRVGDIEVTALLDGNLAFPDAALPNLFQRYDAAIGTRLKAEAFDAPGGVPLAVNAFLVNTGSRLVLVDAGAAAALGPALGQIPRNLRAAGVTLQDIDAVVLTHLHRDHAAGMLTADGAALFPRAEVLVAEAEAAYWSDTGEETRAPAPLSPFFGPARAVLAAYGNRLRRIGTETEVAPGVRTLAIPGHTPGHLGVHVASGGAQFLMWGDVVHSQTLQFARPDWSISFDSDPDLAARTRTRIFDMAATDRIVIAGSHLGFPGIGHVARRSEGYGFVPAMWRSPL</sequence>
<proteinExistence type="inferred from homology"/>
<dbReference type="InterPro" id="IPR001279">
    <property type="entry name" value="Metallo-B-lactamas"/>
</dbReference>
<evidence type="ECO:0000313" key="6">
    <source>
        <dbReference type="EMBL" id="SFK78427.1"/>
    </source>
</evidence>
<accession>A0A1I4CDM1</accession>
<dbReference type="InterPro" id="IPR006311">
    <property type="entry name" value="TAT_signal"/>
</dbReference>
<dbReference type="SUPFAM" id="SSF56281">
    <property type="entry name" value="Metallo-hydrolase/oxidoreductase"/>
    <property type="match status" value="1"/>
</dbReference>
<protein>
    <submittedName>
        <fullName evidence="6">Glyoxylase, beta-lactamase superfamily II</fullName>
    </submittedName>
</protein>
<dbReference type="SMART" id="SM00849">
    <property type="entry name" value="Lactamase_B"/>
    <property type="match status" value="1"/>
</dbReference>
<dbReference type="CDD" id="cd07720">
    <property type="entry name" value="OPHC2-like_MBL-fold"/>
    <property type="match status" value="1"/>
</dbReference>
<keyword evidence="7" id="KW-1185">Reference proteome</keyword>
<reference evidence="6 7" key="1">
    <citation type="submission" date="2016-10" db="EMBL/GenBank/DDBJ databases">
        <authorList>
            <person name="de Groot N.N."/>
        </authorList>
    </citation>
    <scope>NUCLEOTIDE SEQUENCE [LARGE SCALE GENOMIC DNA]</scope>
    <source>
        <strain evidence="6 7">DSM 19981</strain>
    </source>
</reference>
<evidence type="ECO:0000256" key="3">
    <source>
        <dbReference type="ARBA" id="ARBA00022801"/>
    </source>
</evidence>
<dbReference type="PANTHER" id="PTHR42978:SF6">
    <property type="entry name" value="QUORUM-QUENCHING LACTONASE YTNP-RELATED"/>
    <property type="match status" value="1"/>
</dbReference>
<dbReference type="Gene3D" id="3.60.15.10">
    <property type="entry name" value="Ribonuclease Z/Hydroxyacylglutathione hydrolase-like"/>
    <property type="match status" value="1"/>
</dbReference>
<feature type="domain" description="Metallo-beta-lactamase" evidence="5">
    <location>
        <begin position="97"/>
        <end position="301"/>
    </location>
</feature>
<dbReference type="EMBL" id="FOSQ01000007">
    <property type="protein sequence ID" value="SFK78427.1"/>
    <property type="molecule type" value="Genomic_DNA"/>
</dbReference>